<keyword evidence="2" id="KW-0472">Membrane</keyword>
<dbReference type="InterPro" id="IPR024520">
    <property type="entry name" value="DUF3558"/>
</dbReference>
<proteinExistence type="predicted"/>
<evidence type="ECO:0000256" key="2">
    <source>
        <dbReference type="SAM" id="Phobius"/>
    </source>
</evidence>
<evidence type="ECO:0000313" key="4">
    <source>
        <dbReference type="Proteomes" id="UP000320338"/>
    </source>
</evidence>
<name>A0A4Y3WKF7_9PSEU</name>
<organism evidence="3 4">
    <name type="scientific">Pseudonocardia hydrocarbonoxydans</name>
    <dbReference type="NCBI Taxonomy" id="76726"/>
    <lineage>
        <taxon>Bacteria</taxon>
        <taxon>Bacillati</taxon>
        <taxon>Actinomycetota</taxon>
        <taxon>Actinomycetes</taxon>
        <taxon>Pseudonocardiales</taxon>
        <taxon>Pseudonocardiaceae</taxon>
        <taxon>Pseudonocardia</taxon>
    </lineage>
</organism>
<comment type="caution">
    <text evidence="3">The sequence shown here is derived from an EMBL/GenBank/DDBJ whole genome shotgun (WGS) entry which is preliminary data.</text>
</comment>
<accession>A0A4Y3WKF7</accession>
<evidence type="ECO:0000313" key="3">
    <source>
        <dbReference type="EMBL" id="GEC19255.1"/>
    </source>
</evidence>
<dbReference type="Proteomes" id="UP000320338">
    <property type="component" value="Unassembled WGS sequence"/>
</dbReference>
<keyword evidence="2" id="KW-1133">Transmembrane helix</keyword>
<gene>
    <name evidence="3" type="ORF">PHY01_15380</name>
</gene>
<keyword evidence="4" id="KW-1185">Reference proteome</keyword>
<dbReference type="AlphaFoldDB" id="A0A4Y3WKF7"/>
<dbReference type="Pfam" id="PF12079">
    <property type="entry name" value="DUF3558"/>
    <property type="match status" value="1"/>
</dbReference>
<keyword evidence="2" id="KW-0812">Transmembrane</keyword>
<sequence>MAGSGGQASIIWLIVWVRFSSRSTRAPYCPDPRVAEPGGNDPIAFTRFGPSGSATRASGRRYRRPVRRLVLLLALALLAGCGQPVAGTAAPAEVAPELPPRPRVVPLDGVDPCTLLTDDDLTDLGLDGPPLLDVGLSALYGGETRQCTARGYEPRAITFSVELSVTGGIELFFRPGVRSEITPIEVAGFPAVIALPVTIRDFCTVVVDVAPGQLVDVQMANGGRQPPIPQADLCVDAQRAAGIVMGNLLAQG</sequence>
<reference evidence="3 4" key="1">
    <citation type="submission" date="2019-06" db="EMBL/GenBank/DDBJ databases">
        <title>Whole genome shotgun sequence of Pseudonocardia hydrocarbonoxydans NBRC 14498.</title>
        <authorList>
            <person name="Hosoyama A."/>
            <person name="Uohara A."/>
            <person name="Ohji S."/>
            <person name="Ichikawa N."/>
        </authorList>
    </citation>
    <scope>NUCLEOTIDE SEQUENCE [LARGE SCALE GENOMIC DNA]</scope>
    <source>
        <strain evidence="3 4">NBRC 14498</strain>
    </source>
</reference>
<feature type="region of interest" description="Disordered" evidence="1">
    <location>
        <begin position="40"/>
        <end position="59"/>
    </location>
</feature>
<feature type="transmembrane region" description="Helical" evidence="2">
    <location>
        <begin position="69"/>
        <end position="86"/>
    </location>
</feature>
<evidence type="ECO:0000256" key="1">
    <source>
        <dbReference type="SAM" id="MobiDB-lite"/>
    </source>
</evidence>
<dbReference type="EMBL" id="BJNG01000014">
    <property type="protein sequence ID" value="GEC19255.1"/>
    <property type="molecule type" value="Genomic_DNA"/>
</dbReference>
<evidence type="ECO:0008006" key="5">
    <source>
        <dbReference type="Google" id="ProtNLM"/>
    </source>
</evidence>
<protein>
    <recommendedName>
        <fullName evidence="5">DUF3558 domain-containing protein</fullName>
    </recommendedName>
</protein>